<dbReference type="OrthoDB" id="8265416at2"/>
<reference evidence="2" key="1">
    <citation type="submission" date="2019-08" db="EMBL/GenBank/DDBJ databases">
        <title>Limnoglobus roseus gen. nov., sp. nov., a novel freshwater planctomycete with a giant genome from the family Gemmataceae.</title>
        <authorList>
            <person name="Kulichevskaya I.S."/>
            <person name="Naumoff D.G."/>
            <person name="Miroshnikov K."/>
            <person name="Ivanova A."/>
            <person name="Philippov D.A."/>
            <person name="Hakobyan A."/>
            <person name="Rijpstra I.C."/>
            <person name="Sinninghe Damste J.S."/>
            <person name="Liesack W."/>
            <person name="Dedysh S.N."/>
        </authorList>
    </citation>
    <scope>NUCLEOTIDE SEQUENCE [LARGE SCALE GENOMIC DNA]</scope>
    <source>
        <strain evidence="2">PX52</strain>
    </source>
</reference>
<proteinExistence type="predicted"/>
<dbReference type="Proteomes" id="UP000324974">
    <property type="component" value="Chromosome"/>
</dbReference>
<dbReference type="KEGG" id="lrs:PX52LOC_05324"/>
<name>A0A5C1AJE2_9BACT</name>
<protein>
    <submittedName>
        <fullName evidence="1">Uncharacterized protein</fullName>
    </submittedName>
</protein>
<keyword evidence="2" id="KW-1185">Reference proteome</keyword>
<sequence>MPLATAKPQSEILAHNPADTNYRKLDTLAAATKFYPLCFAGIDTSNGLAKKFDGSSATVWLDGVWDMDNVANLDAADAGVEQLRVSKPFGFRVAVAAGGVAATDVNKPVYAISGNDYQVSLTPPATGFTEAIGYVEDVISATDVLIKPRYKKQPAQGAGGGRMSFAFPVNLASVTGTQDVVTNFTPGFAGKVVGFSYVANVPATTASKLATFNLEVNTTDLTGGVIALTTALATPMGKTTNSTAITAGNAFGASDSFSIEASSVTAFAEGSGTFVVVVEPAANN</sequence>
<dbReference type="RefSeq" id="WP_149112826.1">
    <property type="nucleotide sequence ID" value="NZ_CP042425.1"/>
</dbReference>
<gene>
    <name evidence="1" type="ORF">PX52LOC_05324</name>
</gene>
<organism evidence="1 2">
    <name type="scientific">Limnoglobus roseus</name>
    <dbReference type="NCBI Taxonomy" id="2598579"/>
    <lineage>
        <taxon>Bacteria</taxon>
        <taxon>Pseudomonadati</taxon>
        <taxon>Planctomycetota</taxon>
        <taxon>Planctomycetia</taxon>
        <taxon>Gemmatales</taxon>
        <taxon>Gemmataceae</taxon>
        <taxon>Limnoglobus</taxon>
    </lineage>
</organism>
<evidence type="ECO:0000313" key="2">
    <source>
        <dbReference type="Proteomes" id="UP000324974"/>
    </source>
</evidence>
<evidence type="ECO:0000313" key="1">
    <source>
        <dbReference type="EMBL" id="QEL18303.1"/>
    </source>
</evidence>
<accession>A0A5C1AJE2</accession>
<dbReference type="EMBL" id="CP042425">
    <property type="protein sequence ID" value="QEL18303.1"/>
    <property type="molecule type" value="Genomic_DNA"/>
</dbReference>
<dbReference type="AlphaFoldDB" id="A0A5C1AJE2"/>